<dbReference type="InterPro" id="IPR055170">
    <property type="entry name" value="GFO_IDH_MocA-like_dom"/>
</dbReference>
<reference evidence="3" key="1">
    <citation type="journal article" date="2021" name="PeerJ">
        <title>Extensive microbial diversity within the chicken gut microbiome revealed by metagenomics and culture.</title>
        <authorList>
            <person name="Gilroy R."/>
            <person name="Ravi A."/>
            <person name="Getino M."/>
            <person name="Pursley I."/>
            <person name="Horton D.L."/>
            <person name="Alikhan N.F."/>
            <person name="Baker D."/>
            <person name="Gharbi K."/>
            <person name="Hall N."/>
            <person name="Watson M."/>
            <person name="Adriaenssens E.M."/>
            <person name="Foster-Nyarko E."/>
            <person name="Jarju S."/>
            <person name="Secka A."/>
            <person name="Antonio M."/>
            <person name="Oren A."/>
            <person name="Chaudhuri R.R."/>
            <person name="La Ragione R."/>
            <person name="Hildebrand F."/>
            <person name="Pallen M.J."/>
        </authorList>
    </citation>
    <scope>NUCLEOTIDE SEQUENCE</scope>
    <source>
        <strain evidence="3">Gambia11-129</strain>
    </source>
</reference>
<dbReference type="EMBL" id="DXHU01000023">
    <property type="protein sequence ID" value="HIV99512.1"/>
    <property type="molecule type" value="Genomic_DNA"/>
</dbReference>
<dbReference type="InterPro" id="IPR051450">
    <property type="entry name" value="Gfo/Idh/MocA_Oxidoreductases"/>
</dbReference>
<dbReference type="GO" id="GO:0000166">
    <property type="term" value="F:nucleotide binding"/>
    <property type="evidence" value="ECO:0007669"/>
    <property type="project" value="InterPro"/>
</dbReference>
<sequence length="342" mass="37430">MYRIGIIGCGKIAQVRHIPEYAASGKAEIKAFFDINYDRAKALAEKYGATACKSVDELLSLPLDAVSVCTSNNTHSQYAIAALKKGINVLCEKPMAISLDECIEMDREAEKSGKILMIGQNQRLTKAHQKARKIVSSGEMGRVISFKTTFGHGGPETWSVDPGKNTWFFDKKKAVMGAMADLGIHKTDLIDYILDDEVGAVTATVRTLDKKGPDGNLISVDDNAICIYEMRSGAVGVMSASWTYYGAEDNSTVLYMEKGIVKIYSDPDHSVTVIHDDGRVEYFDTDQIQTNDNQTSSGVIDEFILSLERGYAEISSHSVLPAMKAVFAALESSEKGKRIEIV</sequence>
<evidence type="ECO:0000259" key="1">
    <source>
        <dbReference type="Pfam" id="PF01408"/>
    </source>
</evidence>
<dbReference type="AlphaFoldDB" id="A0A9D1PUE7"/>
<dbReference type="Pfam" id="PF01408">
    <property type="entry name" value="GFO_IDH_MocA"/>
    <property type="match status" value="1"/>
</dbReference>
<dbReference type="Gene3D" id="3.40.50.720">
    <property type="entry name" value="NAD(P)-binding Rossmann-like Domain"/>
    <property type="match status" value="1"/>
</dbReference>
<dbReference type="InterPro" id="IPR036291">
    <property type="entry name" value="NAD(P)-bd_dom_sf"/>
</dbReference>
<dbReference type="SUPFAM" id="SSF51735">
    <property type="entry name" value="NAD(P)-binding Rossmann-fold domains"/>
    <property type="match status" value="1"/>
</dbReference>
<dbReference type="InterPro" id="IPR000683">
    <property type="entry name" value="Gfo/Idh/MocA-like_OxRdtase_N"/>
</dbReference>
<dbReference type="Proteomes" id="UP000823936">
    <property type="component" value="Unassembled WGS sequence"/>
</dbReference>
<proteinExistence type="predicted"/>
<evidence type="ECO:0000313" key="4">
    <source>
        <dbReference type="Proteomes" id="UP000823936"/>
    </source>
</evidence>
<dbReference type="PANTHER" id="PTHR43377">
    <property type="entry name" value="BILIVERDIN REDUCTASE A"/>
    <property type="match status" value="1"/>
</dbReference>
<feature type="domain" description="GFO/IDH/MocA-like oxidoreductase" evidence="2">
    <location>
        <begin position="128"/>
        <end position="261"/>
    </location>
</feature>
<organism evidence="3 4">
    <name type="scientific">Candidatus Ornithospirochaeta avicola</name>
    <dbReference type="NCBI Taxonomy" id="2840896"/>
    <lineage>
        <taxon>Bacteria</taxon>
        <taxon>Pseudomonadati</taxon>
        <taxon>Spirochaetota</taxon>
        <taxon>Spirochaetia</taxon>
        <taxon>Spirochaetales</taxon>
        <taxon>Spirochaetaceae</taxon>
        <taxon>Spirochaetaceae incertae sedis</taxon>
        <taxon>Candidatus Ornithospirochaeta</taxon>
    </lineage>
</organism>
<evidence type="ECO:0000259" key="2">
    <source>
        <dbReference type="Pfam" id="PF22725"/>
    </source>
</evidence>
<name>A0A9D1PUE7_9SPIO</name>
<dbReference type="Pfam" id="PF22725">
    <property type="entry name" value="GFO_IDH_MocA_C3"/>
    <property type="match status" value="1"/>
</dbReference>
<comment type="caution">
    <text evidence="3">The sequence shown here is derived from an EMBL/GenBank/DDBJ whole genome shotgun (WGS) entry which is preliminary data.</text>
</comment>
<dbReference type="Gene3D" id="3.30.360.10">
    <property type="entry name" value="Dihydrodipicolinate Reductase, domain 2"/>
    <property type="match status" value="1"/>
</dbReference>
<accession>A0A9D1PUE7</accession>
<reference evidence="3" key="2">
    <citation type="submission" date="2021-04" db="EMBL/GenBank/DDBJ databases">
        <authorList>
            <person name="Gilroy R."/>
        </authorList>
    </citation>
    <scope>NUCLEOTIDE SEQUENCE</scope>
    <source>
        <strain evidence="3">Gambia11-129</strain>
    </source>
</reference>
<evidence type="ECO:0000313" key="3">
    <source>
        <dbReference type="EMBL" id="HIV99512.1"/>
    </source>
</evidence>
<feature type="domain" description="Gfo/Idh/MocA-like oxidoreductase N-terminal" evidence="1">
    <location>
        <begin position="3"/>
        <end position="119"/>
    </location>
</feature>
<protein>
    <submittedName>
        <fullName evidence="3">Gfo/Idh/MocA family oxidoreductase</fullName>
    </submittedName>
</protein>
<gene>
    <name evidence="3" type="ORF">IAB12_07040</name>
</gene>
<dbReference type="SUPFAM" id="SSF55347">
    <property type="entry name" value="Glyceraldehyde-3-phosphate dehydrogenase-like, C-terminal domain"/>
    <property type="match status" value="1"/>
</dbReference>
<dbReference type="PANTHER" id="PTHR43377:SF1">
    <property type="entry name" value="BILIVERDIN REDUCTASE A"/>
    <property type="match status" value="1"/>
</dbReference>